<protein>
    <submittedName>
        <fullName evidence="1">Uncharacterized protein</fullName>
    </submittedName>
</protein>
<dbReference type="Proteomes" id="UP000799754">
    <property type="component" value="Unassembled WGS sequence"/>
</dbReference>
<comment type="caution">
    <text evidence="1">The sequence shown here is derived from an EMBL/GenBank/DDBJ whole genome shotgun (WGS) entry which is preliminary data.</text>
</comment>
<keyword evidence="2" id="KW-1185">Reference proteome</keyword>
<gene>
    <name evidence="1" type="ORF">BU25DRAFT_405318</name>
</gene>
<evidence type="ECO:0000313" key="2">
    <source>
        <dbReference type="Proteomes" id="UP000799754"/>
    </source>
</evidence>
<reference evidence="1" key="1">
    <citation type="journal article" date="2020" name="Stud. Mycol.">
        <title>101 Dothideomycetes genomes: a test case for predicting lifestyles and emergence of pathogens.</title>
        <authorList>
            <person name="Haridas S."/>
            <person name="Albert R."/>
            <person name="Binder M."/>
            <person name="Bloem J."/>
            <person name="Labutti K."/>
            <person name="Salamov A."/>
            <person name="Andreopoulos B."/>
            <person name="Baker S."/>
            <person name="Barry K."/>
            <person name="Bills G."/>
            <person name="Bluhm B."/>
            <person name="Cannon C."/>
            <person name="Castanera R."/>
            <person name="Culley D."/>
            <person name="Daum C."/>
            <person name="Ezra D."/>
            <person name="Gonzalez J."/>
            <person name="Henrissat B."/>
            <person name="Kuo A."/>
            <person name="Liang C."/>
            <person name="Lipzen A."/>
            <person name="Lutzoni F."/>
            <person name="Magnuson J."/>
            <person name="Mondo S."/>
            <person name="Nolan M."/>
            <person name="Ohm R."/>
            <person name="Pangilinan J."/>
            <person name="Park H.-J."/>
            <person name="Ramirez L."/>
            <person name="Alfaro M."/>
            <person name="Sun H."/>
            <person name="Tritt A."/>
            <person name="Yoshinaga Y."/>
            <person name="Zwiers L.-H."/>
            <person name="Turgeon B."/>
            <person name="Goodwin S."/>
            <person name="Spatafora J."/>
            <person name="Crous P."/>
            <person name="Grigoriev I."/>
        </authorList>
    </citation>
    <scope>NUCLEOTIDE SEQUENCE</scope>
    <source>
        <strain evidence="1">CBS 525.71</strain>
    </source>
</reference>
<name>A0ACB6SHF4_9PLEO</name>
<sequence>MKQATDAEYTVYGEYGKYDNYGNYDHYPKGVKEAAKMMGILILFALLTSIPKLTHRQPMQT</sequence>
<organism evidence="1 2">
    <name type="scientific">Macroventuria anomochaeta</name>
    <dbReference type="NCBI Taxonomy" id="301207"/>
    <lineage>
        <taxon>Eukaryota</taxon>
        <taxon>Fungi</taxon>
        <taxon>Dikarya</taxon>
        <taxon>Ascomycota</taxon>
        <taxon>Pezizomycotina</taxon>
        <taxon>Dothideomycetes</taxon>
        <taxon>Pleosporomycetidae</taxon>
        <taxon>Pleosporales</taxon>
        <taxon>Pleosporineae</taxon>
        <taxon>Didymellaceae</taxon>
        <taxon>Macroventuria</taxon>
    </lineage>
</organism>
<accession>A0ACB6SHF4</accession>
<dbReference type="EMBL" id="MU006701">
    <property type="protein sequence ID" value="KAF2633423.1"/>
    <property type="molecule type" value="Genomic_DNA"/>
</dbReference>
<proteinExistence type="predicted"/>
<evidence type="ECO:0000313" key="1">
    <source>
        <dbReference type="EMBL" id="KAF2633423.1"/>
    </source>
</evidence>